<organism evidence="1">
    <name type="scientific">Arundo donax</name>
    <name type="common">Giant reed</name>
    <name type="synonym">Donax arundinaceus</name>
    <dbReference type="NCBI Taxonomy" id="35708"/>
    <lineage>
        <taxon>Eukaryota</taxon>
        <taxon>Viridiplantae</taxon>
        <taxon>Streptophyta</taxon>
        <taxon>Embryophyta</taxon>
        <taxon>Tracheophyta</taxon>
        <taxon>Spermatophyta</taxon>
        <taxon>Magnoliopsida</taxon>
        <taxon>Liliopsida</taxon>
        <taxon>Poales</taxon>
        <taxon>Poaceae</taxon>
        <taxon>PACMAD clade</taxon>
        <taxon>Arundinoideae</taxon>
        <taxon>Arundineae</taxon>
        <taxon>Arundo</taxon>
    </lineage>
</organism>
<evidence type="ECO:0000313" key="1">
    <source>
        <dbReference type="EMBL" id="JAD54361.1"/>
    </source>
</evidence>
<accession>A0A0A9AT95</accession>
<name>A0A0A9AT95_ARUDO</name>
<dbReference type="AlphaFoldDB" id="A0A0A9AT95"/>
<proteinExistence type="predicted"/>
<sequence length="45" mass="4969">MARSCPVSTQGCGVPREVCEGFDFTSAKEKIKSGNQYRLWSLGED</sequence>
<protein>
    <submittedName>
        <fullName evidence="1">Uncharacterized protein</fullName>
    </submittedName>
</protein>
<reference evidence="1" key="1">
    <citation type="submission" date="2014-09" db="EMBL/GenBank/DDBJ databases">
        <authorList>
            <person name="Magalhaes I.L.F."/>
            <person name="Oliveira U."/>
            <person name="Santos F.R."/>
            <person name="Vidigal T.H.D.A."/>
            <person name="Brescovit A.D."/>
            <person name="Santos A.J."/>
        </authorList>
    </citation>
    <scope>NUCLEOTIDE SEQUENCE</scope>
    <source>
        <tissue evidence="1">Shoot tissue taken approximately 20 cm above the soil surface</tissue>
    </source>
</reference>
<dbReference type="EMBL" id="GBRH01243534">
    <property type="protein sequence ID" value="JAD54361.1"/>
    <property type="molecule type" value="Transcribed_RNA"/>
</dbReference>
<reference evidence="1" key="2">
    <citation type="journal article" date="2015" name="Data Brief">
        <title>Shoot transcriptome of the giant reed, Arundo donax.</title>
        <authorList>
            <person name="Barrero R.A."/>
            <person name="Guerrero F.D."/>
            <person name="Moolhuijzen P."/>
            <person name="Goolsby J.A."/>
            <person name="Tidwell J."/>
            <person name="Bellgard S.E."/>
            <person name="Bellgard M.I."/>
        </authorList>
    </citation>
    <scope>NUCLEOTIDE SEQUENCE</scope>
    <source>
        <tissue evidence="1">Shoot tissue taken approximately 20 cm above the soil surface</tissue>
    </source>
</reference>